<gene>
    <name evidence="2" type="ORF">HA333_04490</name>
</gene>
<sequence length="140" mass="15003">MKINYVWASAVAVVALVLLVFWLYMLNAPGETVIYNMTTPWEIANGTRMLILSAFFDNKNKELVINLTNIGKVPAVIAKVTAGGQPCEFAKTTLPPNATLKLVGICAHINALPGSVLSGEVVTDSGIRFPFAILVMPPSS</sequence>
<dbReference type="GeneID" id="1464880"/>
<evidence type="ECO:0000256" key="1">
    <source>
        <dbReference type="SAM" id="Phobius"/>
    </source>
</evidence>
<reference evidence="2" key="1">
    <citation type="journal article" date="2020" name="bioRxiv">
        <title>A rank-normalized archaeal taxonomy based on genome phylogeny resolves widespread incomplete and uneven classifications.</title>
        <authorList>
            <person name="Rinke C."/>
            <person name="Chuvochina M."/>
            <person name="Mussig A.J."/>
            <person name="Chaumeil P.-A."/>
            <person name="Waite D.W."/>
            <person name="Whitman W.B."/>
            <person name="Parks D.H."/>
            <person name="Hugenholtz P."/>
        </authorList>
    </citation>
    <scope>NUCLEOTIDE SEQUENCE</scope>
    <source>
        <strain evidence="2">UBA8839</strain>
    </source>
</reference>
<dbReference type="EMBL" id="DUJP01000018">
    <property type="protein sequence ID" value="HII46715.1"/>
    <property type="molecule type" value="Genomic_DNA"/>
</dbReference>
<name>A0A832T102_9CREN</name>
<comment type="caution">
    <text evidence="2">The sequence shown here is derived from an EMBL/GenBank/DDBJ whole genome shotgun (WGS) entry which is preliminary data.</text>
</comment>
<protein>
    <submittedName>
        <fullName evidence="2">Uncharacterized protein</fullName>
    </submittedName>
</protein>
<dbReference type="AlphaFoldDB" id="A0A832T102"/>
<evidence type="ECO:0000313" key="3">
    <source>
        <dbReference type="Proteomes" id="UP000651120"/>
    </source>
</evidence>
<keyword evidence="1" id="KW-1133">Transmembrane helix</keyword>
<organism evidence="2 3">
    <name type="scientific">Pyrobaculum aerophilum</name>
    <dbReference type="NCBI Taxonomy" id="13773"/>
    <lineage>
        <taxon>Archaea</taxon>
        <taxon>Thermoproteota</taxon>
        <taxon>Thermoprotei</taxon>
        <taxon>Thermoproteales</taxon>
        <taxon>Thermoproteaceae</taxon>
        <taxon>Pyrobaculum</taxon>
    </lineage>
</organism>
<keyword evidence="1" id="KW-0812">Transmembrane</keyword>
<dbReference type="Proteomes" id="UP000651120">
    <property type="component" value="Unassembled WGS sequence"/>
</dbReference>
<accession>A0A832T102</accession>
<dbReference type="RefSeq" id="WP_011007134.1">
    <property type="nucleotide sequence ID" value="NZ_DAIOPL010000024.1"/>
</dbReference>
<keyword evidence="1" id="KW-0472">Membrane</keyword>
<feature type="transmembrane region" description="Helical" evidence="1">
    <location>
        <begin position="6"/>
        <end position="26"/>
    </location>
</feature>
<evidence type="ECO:0000313" key="2">
    <source>
        <dbReference type="EMBL" id="HII46715.1"/>
    </source>
</evidence>
<proteinExistence type="predicted"/>